<evidence type="ECO:0000313" key="6">
    <source>
        <dbReference type="Proteomes" id="UP000196125"/>
    </source>
</evidence>
<dbReference type="InterPro" id="IPR011051">
    <property type="entry name" value="RmlC_Cupin_sf"/>
</dbReference>
<keyword evidence="2" id="KW-0238">DNA-binding</keyword>
<dbReference type="SUPFAM" id="SSF51182">
    <property type="entry name" value="RmlC-like cupins"/>
    <property type="match status" value="1"/>
</dbReference>
<reference evidence="5 6" key="1">
    <citation type="submission" date="2017-05" db="EMBL/GenBank/DDBJ databases">
        <authorList>
            <person name="Song R."/>
            <person name="Chenine A.L."/>
            <person name="Ruprecht R.M."/>
        </authorList>
    </citation>
    <scope>NUCLEOTIDE SEQUENCE [LARGE SCALE GENOMIC DNA]</scope>
    <source>
        <strain evidence="5 6">CECT 7927</strain>
    </source>
</reference>
<evidence type="ECO:0000256" key="3">
    <source>
        <dbReference type="ARBA" id="ARBA00023163"/>
    </source>
</evidence>
<dbReference type="PROSITE" id="PS00041">
    <property type="entry name" value="HTH_ARAC_FAMILY_1"/>
    <property type="match status" value="1"/>
</dbReference>
<keyword evidence="1" id="KW-0805">Transcription regulation</keyword>
<dbReference type="Proteomes" id="UP000196125">
    <property type="component" value="Unassembled WGS sequence"/>
</dbReference>
<dbReference type="PANTHER" id="PTHR46796">
    <property type="entry name" value="HTH-TYPE TRANSCRIPTIONAL ACTIVATOR RHAS-RELATED"/>
    <property type="match status" value="1"/>
</dbReference>
<gene>
    <name evidence="5" type="primary">btr</name>
    <name evidence="5" type="ORF">VIM7927_03040</name>
</gene>
<dbReference type="PROSITE" id="PS01124">
    <property type="entry name" value="HTH_ARAC_FAMILY_2"/>
    <property type="match status" value="1"/>
</dbReference>
<evidence type="ECO:0000256" key="1">
    <source>
        <dbReference type="ARBA" id="ARBA00023015"/>
    </source>
</evidence>
<dbReference type="InterPro" id="IPR018062">
    <property type="entry name" value="HTH_AraC-typ_CS"/>
</dbReference>
<dbReference type="GO" id="GO:0003700">
    <property type="term" value="F:DNA-binding transcription factor activity"/>
    <property type="evidence" value="ECO:0007669"/>
    <property type="project" value="InterPro"/>
</dbReference>
<sequence>MSVQEEASRFASSQMSIPKPAEVMTLPSGMDCHAHRYTQIVVCLSGMTEFEISGYGNRVGPGQGCIVLAGASHAFGGIADSADIMVLNLPAPSSESPVYLQQINDLSHSQSYFCLDEPFKNLIRILGQEITSSPDDKLLSQACHDTLVSILPRHMTGYVPRQRESRFDIEAIDHYITRHIGQPITVAQLAGSVFLGESQFHSHFKAVTGMTPYQYVLNKRVEMAKSLIEQGRYTLGQIADITGFSGQSTFSHAFIRQLGLSPSAYKKRCQVQ</sequence>
<evidence type="ECO:0000259" key="4">
    <source>
        <dbReference type="PROSITE" id="PS01124"/>
    </source>
</evidence>
<dbReference type="Gene3D" id="2.60.120.10">
    <property type="entry name" value="Jelly Rolls"/>
    <property type="match status" value="1"/>
</dbReference>
<dbReference type="InterPro" id="IPR018060">
    <property type="entry name" value="HTH_AraC"/>
</dbReference>
<dbReference type="EMBL" id="FXXI01000006">
    <property type="protein sequence ID" value="SMS01734.1"/>
    <property type="molecule type" value="Genomic_DNA"/>
</dbReference>
<dbReference type="InterPro" id="IPR050204">
    <property type="entry name" value="AraC_XylS_family_regulators"/>
</dbReference>
<dbReference type="Gene3D" id="1.10.10.60">
    <property type="entry name" value="Homeodomain-like"/>
    <property type="match status" value="2"/>
</dbReference>
<feature type="domain" description="HTH araC/xylS-type" evidence="4">
    <location>
        <begin position="170"/>
        <end position="268"/>
    </location>
</feature>
<dbReference type="InterPro" id="IPR014710">
    <property type="entry name" value="RmlC-like_jellyroll"/>
</dbReference>
<protein>
    <submittedName>
        <fullName evidence="5">HTH-type transcriptional activator Btr</fullName>
    </submittedName>
</protein>
<dbReference type="AlphaFoldDB" id="A0A1Y6IVP5"/>
<evidence type="ECO:0000313" key="5">
    <source>
        <dbReference type="EMBL" id="SMS01734.1"/>
    </source>
</evidence>
<accession>A0A1Y6IVP5</accession>
<evidence type="ECO:0000256" key="2">
    <source>
        <dbReference type="ARBA" id="ARBA00023125"/>
    </source>
</evidence>
<dbReference type="SMART" id="SM00342">
    <property type="entry name" value="HTH_ARAC"/>
    <property type="match status" value="1"/>
</dbReference>
<dbReference type="GO" id="GO:0043565">
    <property type="term" value="F:sequence-specific DNA binding"/>
    <property type="evidence" value="ECO:0007669"/>
    <property type="project" value="InterPro"/>
</dbReference>
<proteinExistence type="predicted"/>
<dbReference type="Pfam" id="PF12833">
    <property type="entry name" value="HTH_18"/>
    <property type="match status" value="1"/>
</dbReference>
<dbReference type="PANTHER" id="PTHR46796:SF10">
    <property type="entry name" value="TRANSCRIPTIONAL ACTIVATOR FEAR"/>
    <property type="match status" value="1"/>
</dbReference>
<name>A0A1Y6IVP5_9VIBR</name>
<organism evidence="5 6">
    <name type="scientific">Vibrio mangrovi</name>
    <dbReference type="NCBI Taxonomy" id="474394"/>
    <lineage>
        <taxon>Bacteria</taxon>
        <taxon>Pseudomonadati</taxon>
        <taxon>Pseudomonadota</taxon>
        <taxon>Gammaproteobacteria</taxon>
        <taxon>Vibrionales</taxon>
        <taxon>Vibrionaceae</taxon>
        <taxon>Vibrio</taxon>
    </lineage>
</organism>
<keyword evidence="3" id="KW-0804">Transcription</keyword>
<dbReference type="SUPFAM" id="SSF46689">
    <property type="entry name" value="Homeodomain-like"/>
    <property type="match status" value="2"/>
</dbReference>
<dbReference type="InterPro" id="IPR009057">
    <property type="entry name" value="Homeodomain-like_sf"/>
</dbReference>